<dbReference type="Pfam" id="PF00535">
    <property type="entry name" value="Glycos_transf_2"/>
    <property type="match status" value="1"/>
</dbReference>
<gene>
    <name evidence="2" type="ORF">J4051_05140</name>
</gene>
<accession>A0ABS3SPL0</accession>
<dbReference type="PANTHER" id="PTHR22916:SF3">
    <property type="entry name" value="UDP-GLCNAC:BETAGAL BETA-1,3-N-ACETYLGLUCOSAMINYLTRANSFERASE-LIKE PROTEIN 1"/>
    <property type="match status" value="1"/>
</dbReference>
<comment type="caution">
    <text evidence="2">The sequence shown here is derived from an EMBL/GenBank/DDBJ whole genome shotgun (WGS) entry which is preliminary data.</text>
</comment>
<organism evidence="2 3">
    <name type="scientific">Gelidibacter pelagius</name>
    <dbReference type="NCBI Taxonomy" id="2819985"/>
    <lineage>
        <taxon>Bacteria</taxon>
        <taxon>Pseudomonadati</taxon>
        <taxon>Bacteroidota</taxon>
        <taxon>Flavobacteriia</taxon>
        <taxon>Flavobacteriales</taxon>
        <taxon>Flavobacteriaceae</taxon>
        <taxon>Gelidibacter</taxon>
    </lineage>
</organism>
<sequence length="309" mass="35485">MAYFSVIISLYNKETHIKSTIESVLAQTFQDFEIIVVNDGSTDGSEAVVNSISDHRIKYFKQDNKGASAARNAAISKASGQYLALLDADDLWQESYLETISQLIKSHPDHQVFAAAVNIETSNGVIRSVYSIKDIRDKDIYIVDYFESSYINTVLTSSSTVVHQSVFDKIGTYDTSLKSGQDTDLWIRIGLHYKVVFINDVLATYRYEKKSLSNRTKRADKPKFDNYIKFESGNPGLKKFIDLNRFSMAVLSKLENDQDSFRRFEKEIDYNNLNKKQQFLLKQPTSVIRCFHFFKKRMQHLGIHLSAFK</sequence>
<keyword evidence="3" id="KW-1185">Reference proteome</keyword>
<evidence type="ECO:0000313" key="2">
    <source>
        <dbReference type="EMBL" id="MBO3097640.1"/>
    </source>
</evidence>
<name>A0ABS3SPL0_9FLAO</name>
<proteinExistence type="predicted"/>
<reference evidence="2 3" key="1">
    <citation type="submission" date="2021-03" db="EMBL/GenBank/DDBJ databases">
        <title>Gelidibacter sp. nov., isolated from costal sediment.</title>
        <authorList>
            <person name="Lun K.-Y."/>
        </authorList>
    </citation>
    <scope>NUCLEOTIDE SEQUENCE [LARGE SCALE GENOMIC DNA]</scope>
    <source>
        <strain evidence="2 3">DF109</strain>
    </source>
</reference>
<evidence type="ECO:0000313" key="3">
    <source>
        <dbReference type="Proteomes" id="UP000681315"/>
    </source>
</evidence>
<evidence type="ECO:0000259" key="1">
    <source>
        <dbReference type="Pfam" id="PF00535"/>
    </source>
</evidence>
<feature type="domain" description="Glycosyltransferase 2-like" evidence="1">
    <location>
        <begin position="5"/>
        <end position="170"/>
    </location>
</feature>
<dbReference type="PANTHER" id="PTHR22916">
    <property type="entry name" value="GLYCOSYLTRANSFERASE"/>
    <property type="match status" value="1"/>
</dbReference>
<dbReference type="InterPro" id="IPR001173">
    <property type="entry name" value="Glyco_trans_2-like"/>
</dbReference>
<dbReference type="RefSeq" id="WP_208232783.1">
    <property type="nucleotide sequence ID" value="NZ_JAGEVG010000004.1"/>
</dbReference>
<dbReference type="Gene3D" id="3.90.550.10">
    <property type="entry name" value="Spore Coat Polysaccharide Biosynthesis Protein SpsA, Chain A"/>
    <property type="match status" value="1"/>
</dbReference>
<protein>
    <submittedName>
        <fullName evidence="2">Glycosyltransferase</fullName>
    </submittedName>
</protein>
<dbReference type="Proteomes" id="UP000681315">
    <property type="component" value="Unassembled WGS sequence"/>
</dbReference>
<dbReference type="SUPFAM" id="SSF53448">
    <property type="entry name" value="Nucleotide-diphospho-sugar transferases"/>
    <property type="match status" value="1"/>
</dbReference>
<dbReference type="InterPro" id="IPR029044">
    <property type="entry name" value="Nucleotide-diphossugar_trans"/>
</dbReference>
<dbReference type="EMBL" id="JAGEVG010000004">
    <property type="protein sequence ID" value="MBO3097640.1"/>
    <property type="molecule type" value="Genomic_DNA"/>
</dbReference>